<feature type="domain" description="Nucleotidyl transferase" evidence="3">
    <location>
        <begin position="2"/>
        <end position="243"/>
    </location>
</feature>
<dbReference type="PANTHER" id="PTHR43584">
    <property type="entry name" value="NUCLEOTIDYL TRANSFERASE"/>
    <property type="match status" value="1"/>
</dbReference>
<dbReference type="InterPro" id="IPR050065">
    <property type="entry name" value="GlmU-like"/>
</dbReference>
<evidence type="ECO:0000259" key="3">
    <source>
        <dbReference type="Pfam" id="PF00483"/>
    </source>
</evidence>
<proteinExistence type="predicted"/>
<dbReference type="Pfam" id="PF00483">
    <property type="entry name" value="NTP_transferase"/>
    <property type="match status" value="1"/>
</dbReference>
<accession>A0A413SXT3</accession>
<evidence type="ECO:0000313" key="5">
    <source>
        <dbReference type="Proteomes" id="UP000283855"/>
    </source>
</evidence>
<dbReference type="Proteomes" id="UP000283855">
    <property type="component" value="Unassembled WGS sequence"/>
</dbReference>
<dbReference type="InterPro" id="IPR029044">
    <property type="entry name" value="Nucleotide-diphossugar_trans"/>
</dbReference>
<dbReference type="GeneID" id="78403867"/>
<comment type="caution">
    <text evidence="4">The sequence shown here is derived from an EMBL/GenBank/DDBJ whole genome shotgun (WGS) entry which is preliminary data.</text>
</comment>
<dbReference type="PANTHER" id="PTHR43584:SF8">
    <property type="entry name" value="N-ACETYLMURAMATE ALPHA-1-PHOSPHATE URIDYLYLTRANSFERASE"/>
    <property type="match status" value="1"/>
</dbReference>
<evidence type="ECO:0000256" key="2">
    <source>
        <dbReference type="ARBA" id="ARBA00022695"/>
    </source>
</evidence>
<dbReference type="InterPro" id="IPR005835">
    <property type="entry name" value="NTP_transferase_dom"/>
</dbReference>
<protein>
    <submittedName>
        <fullName evidence="4">Nucleotidyltransferase family protein</fullName>
    </submittedName>
</protein>
<dbReference type="AlphaFoldDB" id="A0A413SXT3"/>
<dbReference type="CDD" id="cd06422">
    <property type="entry name" value="NTP_transferase_like_1"/>
    <property type="match status" value="1"/>
</dbReference>
<sequence>MKAMIFAAGLGTRLKPLTDHMPKALVPVAGRPMLEHVILKLKAAGFNELVINIHHFGEQILDFLRANQNFGLTIHISDERDCLLDTGGGIRKAEPFFRGNEPFLIHNVDILSDTDLKALYEYHRQSGNDATLLASRRKTIRYLLFDDEKRLCGWINKDTLQTKPEGFAYNPEHHHEYAFSGIHVISPSLFHYMDERWTGKFSIMDFYLQTCREARIGGRLTDTLRLIDIGKPETLTQAEEFLASL</sequence>
<evidence type="ECO:0000256" key="1">
    <source>
        <dbReference type="ARBA" id="ARBA00022679"/>
    </source>
</evidence>
<keyword evidence="1 4" id="KW-0808">Transferase</keyword>
<dbReference type="SUPFAM" id="SSF53448">
    <property type="entry name" value="Nucleotide-diphospho-sugar transferases"/>
    <property type="match status" value="1"/>
</dbReference>
<name>A0A413SXT3_9BACT</name>
<dbReference type="GO" id="GO:0016779">
    <property type="term" value="F:nucleotidyltransferase activity"/>
    <property type="evidence" value="ECO:0007669"/>
    <property type="project" value="UniProtKB-KW"/>
</dbReference>
<evidence type="ECO:0000313" key="4">
    <source>
        <dbReference type="EMBL" id="RHA74378.1"/>
    </source>
</evidence>
<dbReference type="RefSeq" id="WP_008144227.1">
    <property type="nucleotide sequence ID" value="NZ_CABJGD010000024.1"/>
</dbReference>
<reference evidence="4 5" key="1">
    <citation type="submission" date="2018-08" db="EMBL/GenBank/DDBJ databases">
        <title>A genome reference for cultivated species of the human gut microbiota.</title>
        <authorList>
            <person name="Zou Y."/>
            <person name="Xue W."/>
            <person name="Luo G."/>
        </authorList>
    </citation>
    <scope>NUCLEOTIDE SEQUENCE [LARGE SCALE GENOMIC DNA]</scope>
    <source>
        <strain evidence="4 5">AM42-38</strain>
    </source>
</reference>
<dbReference type="EMBL" id="QSFT01000024">
    <property type="protein sequence ID" value="RHA74378.1"/>
    <property type="molecule type" value="Genomic_DNA"/>
</dbReference>
<keyword evidence="2" id="KW-0548">Nucleotidyltransferase</keyword>
<dbReference type="Gene3D" id="3.90.550.10">
    <property type="entry name" value="Spore Coat Polysaccharide Biosynthesis Protein SpsA, Chain A"/>
    <property type="match status" value="1"/>
</dbReference>
<gene>
    <name evidence="4" type="ORF">DW921_10805</name>
</gene>
<organism evidence="4 5">
    <name type="scientific">Phocaeicola coprophilus</name>
    <dbReference type="NCBI Taxonomy" id="387090"/>
    <lineage>
        <taxon>Bacteria</taxon>
        <taxon>Pseudomonadati</taxon>
        <taxon>Bacteroidota</taxon>
        <taxon>Bacteroidia</taxon>
        <taxon>Bacteroidales</taxon>
        <taxon>Bacteroidaceae</taxon>
        <taxon>Phocaeicola</taxon>
    </lineage>
</organism>